<protein>
    <submittedName>
        <fullName evidence="2">Uncharacterized membrane protein YuzA (DUF378 family)</fullName>
    </submittedName>
</protein>
<keyword evidence="3" id="KW-1185">Reference proteome</keyword>
<evidence type="ECO:0000256" key="1">
    <source>
        <dbReference type="SAM" id="Phobius"/>
    </source>
</evidence>
<feature type="transmembrane region" description="Helical" evidence="1">
    <location>
        <begin position="46"/>
        <end position="64"/>
    </location>
</feature>
<dbReference type="RefSeq" id="WP_182484379.1">
    <property type="nucleotide sequence ID" value="NZ_JACGWU010000002.1"/>
</dbReference>
<accession>A0A7W3JTK4</accession>
<keyword evidence="1" id="KW-0472">Membrane</keyword>
<organism evidence="2 3">
    <name type="scientific">Alpinimonas psychrophila</name>
    <dbReference type="NCBI Taxonomy" id="748908"/>
    <lineage>
        <taxon>Bacteria</taxon>
        <taxon>Bacillati</taxon>
        <taxon>Actinomycetota</taxon>
        <taxon>Actinomycetes</taxon>
        <taxon>Micrococcales</taxon>
        <taxon>Microbacteriaceae</taxon>
        <taxon>Alpinimonas</taxon>
    </lineage>
</organism>
<keyword evidence="1" id="KW-0812">Transmembrane</keyword>
<name>A0A7W3JTK4_9MICO</name>
<gene>
    <name evidence="2" type="ORF">FB555_001038</name>
</gene>
<dbReference type="Proteomes" id="UP000524237">
    <property type="component" value="Unassembled WGS sequence"/>
</dbReference>
<evidence type="ECO:0000313" key="3">
    <source>
        <dbReference type="Proteomes" id="UP000524237"/>
    </source>
</evidence>
<comment type="caution">
    <text evidence="2">The sequence shown here is derived from an EMBL/GenBank/DDBJ whole genome shotgun (WGS) entry which is preliminary data.</text>
</comment>
<keyword evidence="1" id="KW-1133">Transmembrane helix</keyword>
<feature type="transmembrane region" description="Helical" evidence="1">
    <location>
        <begin position="12"/>
        <end position="34"/>
    </location>
</feature>
<feature type="transmembrane region" description="Helical" evidence="1">
    <location>
        <begin position="121"/>
        <end position="141"/>
    </location>
</feature>
<proteinExistence type="predicted"/>
<sequence>MPKESDAPTRWFDALALLAGNLLALIPLVAWAALTPSRSQPVLDLVAMYLALATVFVVPLTLLVERPLVRRMNARVQPFSLLEELAILGGVGAALAIPGGIVFGFIGMFQNFDGYNSTFGSSFGLGAIVCGIIGSWVALMGRWVYQATKRSKVVTLVIFAVVASAVIWTLLLLVGRSF</sequence>
<feature type="transmembrane region" description="Helical" evidence="1">
    <location>
        <begin position="153"/>
        <end position="174"/>
    </location>
</feature>
<dbReference type="EMBL" id="JACGWU010000002">
    <property type="protein sequence ID" value="MBA8828940.1"/>
    <property type="molecule type" value="Genomic_DNA"/>
</dbReference>
<dbReference type="AlphaFoldDB" id="A0A7W3JTK4"/>
<evidence type="ECO:0000313" key="2">
    <source>
        <dbReference type="EMBL" id="MBA8828940.1"/>
    </source>
</evidence>
<feature type="transmembrane region" description="Helical" evidence="1">
    <location>
        <begin position="85"/>
        <end position="109"/>
    </location>
</feature>
<reference evidence="2 3" key="1">
    <citation type="submission" date="2020-07" db="EMBL/GenBank/DDBJ databases">
        <title>Sequencing the genomes of 1000 actinobacteria strains.</title>
        <authorList>
            <person name="Klenk H.-P."/>
        </authorList>
    </citation>
    <scope>NUCLEOTIDE SEQUENCE [LARGE SCALE GENOMIC DNA]</scope>
    <source>
        <strain evidence="2 3">DSM 23737</strain>
    </source>
</reference>